<dbReference type="EMBL" id="AJVK01014815">
    <property type="status" value="NOT_ANNOTATED_CDS"/>
    <property type="molecule type" value="Genomic_DNA"/>
</dbReference>
<dbReference type="AlphaFoldDB" id="A0A1B0DEH2"/>
<dbReference type="Proteomes" id="UP000092462">
    <property type="component" value="Unassembled WGS sequence"/>
</dbReference>
<dbReference type="EMBL" id="AJVK01014816">
    <property type="status" value="NOT_ANNOTATED_CDS"/>
    <property type="molecule type" value="Genomic_DNA"/>
</dbReference>
<organism evidence="1 2">
    <name type="scientific">Phlebotomus papatasi</name>
    <name type="common">Sandfly</name>
    <dbReference type="NCBI Taxonomy" id="29031"/>
    <lineage>
        <taxon>Eukaryota</taxon>
        <taxon>Metazoa</taxon>
        <taxon>Ecdysozoa</taxon>
        <taxon>Arthropoda</taxon>
        <taxon>Hexapoda</taxon>
        <taxon>Insecta</taxon>
        <taxon>Pterygota</taxon>
        <taxon>Neoptera</taxon>
        <taxon>Endopterygota</taxon>
        <taxon>Diptera</taxon>
        <taxon>Nematocera</taxon>
        <taxon>Psychodoidea</taxon>
        <taxon>Psychodidae</taxon>
        <taxon>Phlebotomus</taxon>
        <taxon>Phlebotomus</taxon>
    </lineage>
</organism>
<dbReference type="PANTHER" id="PTHR33053">
    <property type="entry name" value="PROTEIN, PUTATIVE-RELATED"/>
    <property type="match status" value="1"/>
</dbReference>
<name>A0A1B0DEH2_PHLPP</name>
<proteinExistence type="predicted"/>
<dbReference type="VEuPathDB" id="VectorBase:PPAPM1_009012"/>
<sequence>MYYVHYIDVSVSECACFAICLIFLVPPFACSFLEVHPSCASSQPFARRLSCSQLTYSRHRRQCVNVAIRLKSIKKICNHETRPESEAEQQSTEIIEEVILSDESYEVADQDQPSIPNGEDHKINLQTQLQIWYLRNSISHKALNELLEVLRCYGHQDLPKDCRTILNTPTVIQTVQMGDGSYWHNGVRNSLLHILKRLSNVPSEVSLIVNADGIKLSKSSKYEMWPILYRIHELPNIPPTVIGIYAGDKKPKTCEDFLRKFVDEMKDLMQDGLEVNQKIVSVKLRCVICDSPARAFVKGTVYFNHYFGCSKCTCPGNYYEKKHVMSFNTKAPLRTDESFRNRENSQHHREKSPFEDLQIDMIRDFPVADTLHLIDHGIVKRLLVGWSQGNFNYKTKWTAAQIKHVTNMLEDANEMKPSELHRAIRGLEALNHWKGIEFRVFVLYTGIVILKDVLSEDVYIHFLQFACAIIICSCEQYLRHINIAQILIETFVDDFQLIYGSHSIVSNIHNLTHLVDDVRNFGVLQGFSTYPFENILGKLKNLIKSGNKPLIQIAKRIAEHIEAPEAFEKQESPIFPILKRKMDDNTYHEIRLNENCRLSSLKRDKWFLTKNNDIVEFIHAKLDGNEIRILGASMNYKNDFFHRPFKSSWINIYQTASSQNSPQFYRISDIKCKFFTLSCKSGFVHIPILHTLR</sequence>
<evidence type="ECO:0000313" key="1">
    <source>
        <dbReference type="EnsemblMetazoa" id="PPAI006321-PA"/>
    </source>
</evidence>
<accession>A0A1B0DEH2</accession>
<protein>
    <recommendedName>
        <fullName evidence="3">Transposase domain-containing protein</fullName>
    </recommendedName>
</protein>
<keyword evidence="2" id="KW-1185">Reference proteome</keyword>
<dbReference type="VEuPathDB" id="VectorBase:PPAI006321"/>
<evidence type="ECO:0008006" key="3">
    <source>
        <dbReference type="Google" id="ProtNLM"/>
    </source>
</evidence>
<evidence type="ECO:0000313" key="2">
    <source>
        <dbReference type="Proteomes" id="UP000092462"/>
    </source>
</evidence>
<dbReference type="EnsemblMetazoa" id="PPAI006321-RA">
    <property type="protein sequence ID" value="PPAI006321-PA"/>
    <property type="gene ID" value="PPAI006321"/>
</dbReference>
<reference evidence="1" key="1">
    <citation type="submission" date="2022-08" db="UniProtKB">
        <authorList>
            <consortium name="EnsemblMetazoa"/>
        </authorList>
    </citation>
    <scope>IDENTIFICATION</scope>
    <source>
        <strain evidence="1">Israel</strain>
    </source>
</reference>